<dbReference type="InterPro" id="IPR043519">
    <property type="entry name" value="NT_sf"/>
</dbReference>
<organism evidence="3 4">
    <name type="scientific">Candidatus Gallacutalibacter pullicola</name>
    <dbReference type="NCBI Taxonomy" id="2840830"/>
    <lineage>
        <taxon>Bacteria</taxon>
        <taxon>Bacillati</taxon>
        <taxon>Bacillota</taxon>
        <taxon>Clostridia</taxon>
        <taxon>Eubacteriales</taxon>
        <taxon>Candidatus Gallacutalibacter</taxon>
    </lineage>
</organism>
<keyword evidence="2" id="KW-0678">Repressor</keyword>
<comment type="caution">
    <text evidence="3">The sequence shown here is derived from an EMBL/GenBank/DDBJ whole genome shotgun (WGS) entry which is preliminary data.</text>
</comment>
<evidence type="ECO:0000256" key="2">
    <source>
        <dbReference type="HAMAP-Rule" id="MF_01477"/>
    </source>
</evidence>
<comment type="subunit">
    <text evidence="2">Interacts with ribosomal protein uL14 (rplN).</text>
</comment>
<keyword evidence="2" id="KW-0810">Translation regulation</keyword>
<name>A0A9D1DRB5_9FIRM</name>
<evidence type="ECO:0000256" key="1">
    <source>
        <dbReference type="ARBA" id="ARBA00010574"/>
    </source>
</evidence>
<dbReference type="AlphaFoldDB" id="A0A9D1DRB5"/>
<protein>
    <recommendedName>
        <fullName evidence="2">Ribosomal silencing factor RsfS</fullName>
    </recommendedName>
</protein>
<dbReference type="GO" id="GO:0017148">
    <property type="term" value="P:negative regulation of translation"/>
    <property type="evidence" value="ECO:0007669"/>
    <property type="project" value="UniProtKB-UniRule"/>
</dbReference>
<keyword evidence="2" id="KW-0963">Cytoplasm</keyword>
<accession>A0A9D1DRB5</accession>
<dbReference type="InterPro" id="IPR004394">
    <property type="entry name" value="Iojap/RsfS/C7orf30"/>
</dbReference>
<comment type="subcellular location">
    <subcellularLocation>
        <location evidence="2">Cytoplasm</location>
    </subcellularLocation>
</comment>
<dbReference type="EMBL" id="DVHF01000087">
    <property type="protein sequence ID" value="HIR57590.1"/>
    <property type="molecule type" value="Genomic_DNA"/>
</dbReference>
<sequence length="123" mass="13788">MISDSLALAKRAALAMDAKKALDLKIIGIRDISILADYFVLATGTSGTQVKALADEVEYQLDQEGIKASHVEGYRSNSWILLDYGSVVIHIFTEESRTFYDLDRLWVDGKEESMDFLEHANED</sequence>
<evidence type="ECO:0000313" key="4">
    <source>
        <dbReference type="Proteomes" id="UP000886785"/>
    </source>
</evidence>
<dbReference type="GO" id="GO:0042256">
    <property type="term" value="P:cytosolic ribosome assembly"/>
    <property type="evidence" value="ECO:0007669"/>
    <property type="project" value="UniProtKB-UniRule"/>
</dbReference>
<dbReference type="GO" id="GO:0090071">
    <property type="term" value="P:negative regulation of ribosome biogenesis"/>
    <property type="evidence" value="ECO:0007669"/>
    <property type="project" value="UniProtKB-UniRule"/>
</dbReference>
<dbReference type="Pfam" id="PF02410">
    <property type="entry name" value="RsfS"/>
    <property type="match status" value="1"/>
</dbReference>
<dbReference type="PANTHER" id="PTHR21043:SF0">
    <property type="entry name" value="MITOCHONDRIAL ASSEMBLY OF RIBOSOMAL LARGE SUBUNIT PROTEIN 1"/>
    <property type="match status" value="1"/>
</dbReference>
<gene>
    <name evidence="2 3" type="primary">rsfS</name>
    <name evidence="3" type="ORF">IAA54_07955</name>
</gene>
<comment type="function">
    <text evidence="2">Functions as a ribosomal silencing factor. Interacts with ribosomal protein uL14 (rplN), blocking formation of intersubunit bridge B8. Prevents association of the 30S and 50S ribosomal subunits and the formation of functional ribosomes, thus repressing translation.</text>
</comment>
<dbReference type="Proteomes" id="UP000886785">
    <property type="component" value="Unassembled WGS sequence"/>
</dbReference>
<reference evidence="3" key="1">
    <citation type="submission" date="2020-10" db="EMBL/GenBank/DDBJ databases">
        <authorList>
            <person name="Gilroy R."/>
        </authorList>
    </citation>
    <scope>NUCLEOTIDE SEQUENCE</scope>
    <source>
        <strain evidence="3">ChiSjej1B19-7085</strain>
    </source>
</reference>
<evidence type="ECO:0000313" key="3">
    <source>
        <dbReference type="EMBL" id="HIR57590.1"/>
    </source>
</evidence>
<comment type="similarity">
    <text evidence="1 2">Belongs to the Iojap/RsfS family.</text>
</comment>
<proteinExistence type="inferred from homology"/>
<dbReference type="SUPFAM" id="SSF81301">
    <property type="entry name" value="Nucleotidyltransferase"/>
    <property type="match status" value="1"/>
</dbReference>
<dbReference type="GO" id="GO:0005737">
    <property type="term" value="C:cytoplasm"/>
    <property type="evidence" value="ECO:0007669"/>
    <property type="project" value="UniProtKB-SubCell"/>
</dbReference>
<dbReference type="Gene3D" id="3.30.460.10">
    <property type="entry name" value="Beta Polymerase, domain 2"/>
    <property type="match status" value="1"/>
</dbReference>
<dbReference type="PANTHER" id="PTHR21043">
    <property type="entry name" value="IOJAP SUPERFAMILY ORTHOLOG"/>
    <property type="match status" value="1"/>
</dbReference>
<dbReference type="HAMAP" id="MF_01477">
    <property type="entry name" value="Iojap_RsfS"/>
    <property type="match status" value="1"/>
</dbReference>
<dbReference type="NCBIfam" id="TIGR00090">
    <property type="entry name" value="rsfS_iojap_ybeB"/>
    <property type="match status" value="1"/>
</dbReference>
<dbReference type="GO" id="GO:0043023">
    <property type="term" value="F:ribosomal large subunit binding"/>
    <property type="evidence" value="ECO:0007669"/>
    <property type="project" value="TreeGrafter"/>
</dbReference>
<reference evidence="3" key="2">
    <citation type="journal article" date="2021" name="PeerJ">
        <title>Extensive microbial diversity within the chicken gut microbiome revealed by metagenomics and culture.</title>
        <authorList>
            <person name="Gilroy R."/>
            <person name="Ravi A."/>
            <person name="Getino M."/>
            <person name="Pursley I."/>
            <person name="Horton D.L."/>
            <person name="Alikhan N.F."/>
            <person name="Baker D."/>
            <person name="Gharbi K."/>
            <person name="Hall N."/>
            <person name="Watson M."/>
            <person name="Adriaenssens E.M."/>
            <person name="Foster-Nyarko E."/>
            <person name="Jarju S."/>
            <person name="Secka A."/>
            <person name="Antonio M."/>
            <person name="Oren A."/>
            <person name="Chaudhuri R.R."/>
            <person name="La Ragione R."/>
            <person name="Hildebrand F."/>
            <person name="Pallen M.J."/>
        </authorList>
    </citation>
    <scope>NUCLEOTIDE SEQUENCE</scope>
    <source>
        <strain evidence="3">ChiSjej1B19-7085</strain>
    </source>
</reference>